<evidence type="ECO:0000256" key="1">
    <source>
        <dbReference type="SAM" id="MobiDB-lite"/>
    </source>
</evidence>
<accession>A0A5J9WSQ3</accession>
<dbReference type="InterPro" id="IPR011009">
    <property type="entry name" value="Kinase-like_dom_sf"/>
</dbReference>
<evidence type="ECO:0000259" key="2">
    <source>
        <dbReference type="PROSITE" id="PS50011"/>
    </source>
</evidence>
<keyword evidence="4" id="KW-1185">Reference proteome</keyword>
<dbReference type="SUPFAM" id="SSF52402">
    <property type="entry name" value="Adenine nucleotide alpha hydrolases-like"/>
    <property type="match status" value="1"/>
</dbReference>
<dbReference type="FunFam" id="3.30.200.20:FF:000268">
    <property type="entry name" value="probable receptor-like serine/threonine-protein kinase At5g57670"/>
    <property type="match status" value="1"/>
</dbReference>
<dbReference type="InterPro" id="IPR008271">
    <property type="entry name" value="Ser/Thr_kinase_AS"/>
</dbReference>
<dbReference type="SMART" id="SM00220">
    <property type="entry name" value="S_TKc"/>
    <property type="match status" value="1"/>
</dbReference>
<dbReference type="PROSITE" id="PS50011">
    <property type="entry name" value="PROTEIN_KINASE_DOM"/>
    <property type="match status" value="1"/>
</dbReference>
<dbReference type="PANTHER" id="PTHR47987">
    <property type="entry name" value="OS08G0249100 PROTEIN"/>
    <property type="match status" value="1"/>
</dbReference>
<comment type="caution">
    <text evidence="3">The sequence shown here is derived from an EMBL/GenBank/DDBJ whole genome shotgun (WGS) entry which is preliminary data.</text>
</comment>
<dbReference type="AlphaFoldDB" id="A0A5J9WSQ3"/>
<dbReference type="Gene3D" id="1.10.510.10">
    <property type="entry name" value="Transferase(Phosphotransferase) domain 1"/>
    <property type="match status" value="1"/>
</dbReference>
<feature type="non-terminal residue" evidence="3">
    <location>
        <position position="1"/>
    </location>
</feature>
<dbReference type="OrthoDB" id="654677at2759"/>
<evidence type="ECO:0000313" key="3">
    <source>
        <dbReference type="EMBL" id="TVU51141.1"/>
    </source>
</evidence>
<feature type="compositionally biased region" description="Polar residues" evidence="1">
    <location>
        <begin position="19"/>
        <end position="30"/>
    </location>
</feature>
<dbReference type="GO" id="GO:0005524">
    <property type="term" value="F:ATP binding"/>
    <property type="evidence" value="ECO:0007669"/>
    <property type="project" value="InterPro"/>
</dbReference>
<gene>
    <name evidence="3" type="ORF">EJB05_02549</name>
</gene>
<evidence type="ECO:0000313" key="4">
    <source>
        <dbReference type="Proteomes" id="UP000324897"/>
    </source>
</evidence>
<dbReference type="PROSITE" id="PS00108">
    <property type="entry name" value="PROTEIN_KINASE_ST"/>
    <property type="match status" value="1"/>
</dbReference>
<feature type="region of interest" description="Disordered" evidence="1">
    <location>
        <begin position="50"/>
        <end position="152"/>
    </location>
</feature>
<proteinExistence type="predicted"/>
<dbReference type="Pfam" id="PF07714">
    <property type="entry name" value="PK_Tyr_Ser-Thr"/>
    <property type="match status" value="1"/>
</dbReference>
<feature type="compositionally biased region" description="Pro residues" evidence="1">
    <location>
        <begin position="91"/>
        <end position="105"/>
    </location>
</feature>
<dbReference type="Gene3D" id="3.30.200.20">
    <property type="entry name" value="Phosphorylase Kinase, domain 1"/>
    <property type="match status" value="1"/>
</dbReference>
<protein>
    <recommendedName>
        <fullName evidence="2">Protein kinase domain-containing protein</fullName>
    </recommendedName>
</protein>
<feature type="region of interest" description="Disordered" evidence="1">
    <location>
        <begin position="1"/>
        <end position="30"/>
    </location>
</feature>
<dbReference type="FunFam" id="1.10.510.10:FF:000284">
    <property type="entry name" value="Putative receptor-like serine/threonine-protein kinase"/>
    <property type="match status" value="1"/>
</dbReference>
<feature type="region of interest" description="Disordered" evidence="1">
    <location>
        <begin position="306"/>
        <end position="325"/>
    </location>
</feature>
<dbReference type="InterPro" id="IPR014729">
    <property type="entry name" value="Rossmann-like_a/b/a_fold"/>
</dbReference>
<feature type="domain" description="Protein kinase" evidence="2">
    <location>
        <begin position="508"/>
        <end position="803"/>
    </location>
</feature>
<dbReference type="Proteomes" id="UP000324897">
    <property type="component" value="Chromosome 6"/>
</dbReference>
<dbReference type="GO" id="GO:0004672">
    <property type="term" value="F:protein kinase activity"/>
    <property type="evidence" value="ECO:0007669"/>
    <property type="project" value="InterPro"/>
</dbReference>
<dbReference type="SUPFAM" id="SSF56112">
    <property type="entry name" value="Protein kinase-like (PK-like)"/>
    <property type="match status" value="1"/>
</dbReference>
<dbReference type="InterPro" id="IPR046958">
    <property type="entry name" value="RBK1/2/STUNTED"/>
</dbReference>
<reference evidence="3 4" key="1">
    <citation type="journal article" date="2019" name="Sci. Rep.">
        <title>A high-quality genome of Eragrostis curvula grass provides insights into Poaceae evolution and supports new strategies to enhance forage quality.</title>
        <authorList>
            <person name="Carballo J."/>
            <person name="Santos B.A.C.M."/>
            <person name="Zappacosta D."/>
            <person name="Garbus I."/>
            <person name="Selva J.P."/>
            <person name="Gallo C.A."/>
            <person name="Diaz A."/>
            <person name="Albertini E."/>
            <person name="Caccamo M."/>
            <person name="Echenique V."/>
        </authorList>
    </citation>
    <scope>NUCLEOTIDE SEQUENCE [LARGE SCALE GENOMIC DNA]</scope>
    <source>
        <strain evidence="4">cv. Victoria</strain>
        <tissue evidence="3">Leaf</tissue>
    </source>
</reference>
<dbReference type="Gene3D" id="3.40.50.620">
    <property type="entry name" value="HUPs"/>
    <property type="match status" value="1"/>
</dbReference>
<dbReference type="InterPro" id="IPR001245">
    <property type="entry name" value="Ser-Thr/Tyr_kinase_cat_dom"/>
</dbReference>
<dbReference type="PANTHER" id="PTHR47987:SF5">
    <property type="entry name" value="PROTEIN KINASE DOMAIN-CONTAINING PROTEIN"/>
    <property type="match status" value="1"/>
</dbReference>
<dbReference type="EMBL" id="RWGY01000002">
    <property type="protein sequence ID" value="TVU51141.1"/>
    <property type="molecule type" value="Genomic_DNA"/>
</dbReference>
<sequence>MEQTRDQSRTAAALDATARNPTSQPNPTQAATRAANVLVLLLLTVQPTQTCRGRSTEAQDPCLKNSAPAQPASVPRRRRRRPRAACLLPCPACPPHITQPPPPPITTAQRNAEAEQSRGEGDDEEEEIGMKLRPLSSARTAPSPLGPGPAASERRTVVVALRRDATGRELLTWALVKAAAAGDRVVALHVAAASSAAEEEEGPASAAAADTLASVLGAYKAFCERNQIDLELRVCEGASSVKRALVAEAAASGAAHLVLGVTNSSSTRQSRSSGTAVARYCAKRVPPTCAVTAVSNGVVVYRRDAAAEHHHKHQQQLSPSNSMVDTPRRLYRKILDATTTTTNAGEDKKAQDDLAIGDGRSVRRNMSVSVSALVSPRLRLLGAPPARCCQRKQEEELPEAAAGWPLLRKEIKSAVTNNSSPSEEEVSVVQWAMKLPTRWSSAAIAPVSSELKVSDDREVVPSEMSAPVAVIEEEEKHVPEELVEIREKYSAKYTMFSYNELAKITDNFSPDRVVGKGGAGRVYRARSTQDGGDELAVKVLKPSADVLTEFVAEIDILSAVDHDNAMSLVGLCLDAGADRLMLVYDYMRRGSLEEVLHGETTRRSCKGGAAFGWPERFKVAVGVARALAYLHGDDSGGGERRPVIHRDVKSSNVLVADDFQPKLCDFGLAIWAADAASQVTGDDVAGTFGYLAPEYFMHGKVSDKIDVYAFGVVLLELVSGRKPVSAGGPKGQESLVMWATSVVHGGKLMDLVDPSLPPPAAGGEVERMALAAALCIRREPQRRPTMSNVLKLLAGDGDAVKWAKSEIGVSGDDHDDCGVATSPDKNDIQSYINLALLDDDDGSVSSVDFLGANMSLEEYMKGRWSRSSSFDD</sequence>
<name>A0A5J9WSQ3_9POAL</name>
<organism evidence="3 4">
    <name type="scientific">Eragrostis curvula</name>
    <name type="common">weeping love grass</name>
    <dbReference type="NCBI Taxonomy" id="38414"/>
    <lineage>
        <taxon>Eukaryota</taxon>
        <taxon>Viridiplantae</taxon>
        <taxon>Streptophyta</taxon>
        <taxon>Embryophyta</taxon>
        <taxon>Tracheophyta</taxon>
        <taxon>Spermatophyta</taxon>
        <taxon>Magnoliopsida</taxon>
        <taxon>Liliopsida</taxon>
        <taxon>Poales</taxon>
        <taxon>Poaceae</taxon>
        <taxon>PACMAD clade</taxon>
        <taxon>Chloridoideae</taxon>
        <taxon>Eragrostideae</taxon>
        <taxon>Eragrostidinae</taxon>
        <taxon>Eragrostis</taxon>
    </lineage>
</organism>
<dbReference type="Gramene" id="TVU51141">
    <property type="protein sequence ID" value="TVU51141"/>
    <property type="gene ID" value="EJB05_02549"/>
</dbReference>
<dbReference type="InterPro" id="IPR000719">
    <property type="entry name" value="Prot_kinase_dom"/>
</dbReference>